<name>A0A559MMU5_9HELO</name>
<dbReference type="EMBL" id="QGML01000022">
    <property type="protein sequence ID" value="TVY94286.1"/>
    <property type="molecule type" value="Genomic_DNA"/>
</dbReference>
<organism evidence="1 2">
    <name type="scientific">Lachnellula willkommii</name>
    <dbReference type="NCBI Taxonomy" id="215461"/>
    <lineage>
        <taxon>Eukaryota</taxon>
        <taxon>Fungi</taxon>
        <taxon>Dikarya</taxon>
        <taxon>Ascomycota</taxon>
        <taxon>Pezizomycotina</taxon>
        <taxon>Leotiomycetes</taxon>
        <taxon>Helotiales</taxon>
        <taxon>Lachnaceae</taxon>
        <taxon>Lachnellula</taxon>
    </lineage>
</organism>
<gene>
    <name evidence="1" type="ORF">LAWI1_G000461</name>
</gene>
<dbReference type="AlphaFoldDB" id="A0A559MMU5"/>
<dbReference type="GO" id="GO:0020037">
    <property type="term" value="F:heme binding"/>
    <property type="evidence" value="ECO:0007669"/>
    <property type="project" value="InterPro"/>
</dbReference>
<comment type="caution">
    <text evidence="1">The sequence shown here is derived from an EMBL/GenBank/DDBJ whole genome shotgun (WGS) entry which is preliminary data.</text>
</comment>
<evidence type="ECO:0000313" key="1">
    <source>
        <dbReference type="EMBL" id="TVY94286.1"/>
    </source>
</evidence>
<protein>
    <submittedName>
        <fullName evidence="1">Uncharacterized protein</fullName>
    </submittedName>
</protein>
<dbReference type="SUPFAM" id="SSF56634">
    <property type="entry name" value="Heme-dependent catalase-like"/>
    <property type="match status" value="1"/>
</dbReference>
<accession>A0A559MMU5</accession>
<evidence type="ECO:0000313" key="2">
    <source>
        <dbReference type="Proteomes" id="UP000315522"/>
    </source>
</evidence>
<sequence>MAADRSAKDLGSRPDVGWDVPGVEKLLPGETEDIRDVADMIDAMQKAQYNNHRHVYGALSLAMNVFNVRGEMYDDIEFNSAPTIELVDVKTTREIPIFASSMVGISCFTSTWGLARMPISRKPATKFETLLSRLPTDMAILSVNTLWSRQVVKPNSHPDPISSDWLKEFHTNHDAEYPLQVQLLENLEDQPVAYAGKAWDEEKYPWQTVGKVVVPKQDTFSQWGLQIDYAEWSISASSELRRKMNGRRQVNVTNVNDEIHDGGFIDL</sequence>
<dbReference type="InterPro" id="IPR020835">
    <property type="entry name" value="Catalase_sf"/>
</dbReference>
<proteinExistence type="predicted"/>
<dbReference type="Proteomes" id="UP000315522">
    <property type="component" value="Unassembled WGS sequence"/>
</dbReference>
<reference evidence="1 2" key="1">
    <citation type="submission" date="2018-05" db="EMBL/GenBank/DDBJ databases">
        <title>Genome sequencing and assembly of the regulated plant pathogen Lachnellula willkommii and related sister species for the development of diagnostic species identification markers.</title>
        <authorList>
            <person name="Giroux E."/>
            <person name="Bilodeau G."/>
        </authorList>
    </citation>
    <scope>NUCLEOTIDE SEQUENCE [LARGE SCALE GENOMIC DNA]</scope>
    <source>
        <strain evidence="1 2">CBS 172.35</strain>
    </source>
</reference>
<keyword evidence="2" id="KW-1185">Reference proteome</keyword>
<dbReference type="Gene3D" id="2.40.180.10">
    <property type="entry name" value="Catalase core domain"/>
    <property type="match status" value="1"/>
</dbReference>